<accession>A0ABZ0QQZ4</accession>
<protein>
    <submittedName>
        <fullName evidence="2">DUF370 domain-containing protein</fullName>
    </submittedName>
</protein>
<feature type="compositionally biased region" description="Low complexity" evidence="1">
    <location>
        <begin position="120"/>
        <end position="129"/>
    </location>
</feature>
<sequence length="148" mass="15601">MFLHIGSDVILPYREIVVILDAQLLRQSAAVRDLVALAQVGRRVVDLAQGQPRSIVVADRGVYLSPISVLTLRRRGSLRLEEQVGGTEPAGAEGEGSAGRAAPALAPRRRPRKGRGTRGAGARRAGMPASDGPGPGRVRGSEAPRGRD</sequence>
<dbReference type="EMBL" id="CP132508">
    <property type="protein sequence ID" value="WPD19119.1"/>
    <property type="molecule type" value="Genomic_DNA"/>
</dbReference>
<keyword evidence="3" id="KW-1185">Reference proteome</keyword>
<evidence type="ECO:0000256" key="1">
    <source>
        <dbReference type="SAM" id="MobiDB-lite"/>
    </source>
</evidence>
<dbReference type="Proteomes" id="UP001304683">
    <property type="component" value="Chromosome"/>
</dbReference>
<organism evidence="2 3">
    <name type="scientific">Thermaerobacter composti</name>
    <dbReference type="NCBI Taxonomy" id="554949"/>
    <lineage>
        <taxon>Bacteria</taxon>
        <taxon>Bacillati</taxon>
        <taxon>Bacillota</taxon>
        <taxon>Clostridia</taxon>
        <taxon>Eubacteriales</taxon>
        <taxon>Clostridiales Family XVII. Incertae Sedis</taxon>
        <taxon>Thermaerobacter</taxon>
    </lineage>
</organism>
<reference evidence="2 3" key="1">
    <citation type="submission" date="2023-08" db="EMBL/GenBank/DDBJ databases">
        <title>Genome sequence of Thermaerobacter compostii strain Ins1, a spore-forming filamentous bacterium isolated from a deep geothermal reservoir.</title>
        <authorList>
            <person name="Bregnard D."/>
            <person name="Gonzalez D."/>
            <person name="Junier P."/>
        </authorList>
    </citation>
    <scope>NUCLEOTIDE SEQUENCE [LARGE SCALE GENOMIC DNA]</scope>
    <source>
        <strain evidence="2 3">Ins1</strain>
    </source>
</reference>
<evidence type="ECO:0000313" key="2">
    <source>
        <dbReference type="EMBL" id="WPD19119.1"/>
    </source>
</evidence>
<feature type="region of interest" description="Disordered" evidence="1">
    <location>
        <begin position="78"/>
        <end position="148"/>
    </location>
</feature>
<gene>
    <name evidence="2" type="ORF">Q5761_00025</name>
</gene>
<feature type="compositionally biased region" description="Basic residues" evidence="1">
    <location>
        <begin position="107"/>
        <end position="116"/>
    </location>
</feature>
<proteinExistence type="predicted"/>
<name>A0ABZ0QQZ4_9FIRM</name>
<feature type="compositionally biased region" description="Basic and acidic residues" evidence="1">
    <location>
        <begin position="139"/>
        <end position="148"/>
    </location>
</feature>
<dbReference type="NCBIfam" id="NF046065">
    <property type="entry name" value="MtxRegRemB"/>
    <property type="match status" value="1"/>
</dbReference>
<dbReference type="Pfam" id="PF04025">
    <property type="entry name" value="RemA-like"/>
    <property type="match status" value="1"/>
</dbReference>
<dbReference type="InterPro" id="IPR007169">
    <property type="entry name" value="RemA-like"/>
</dbReference>
<evidence type="ECO:0000313" key="3">
    <source>
        <dbReference type="Proteomes" id="UP001304683"/>
    </source>
</evidence>
<dbReference type="RefSeq" id="WP_167758842.1">
    <property type="nucleotide sequence ID" value="NZ_CP132508.1"/>
</dbReference>